<dbReference type="EMBL" id="VAFL01000001">
    <property type="protein sequence ID" value="TKW68599.1"/>
    <property type="molecule type" value="Genomic_DNA"/>
</dbReference>
<protein>
    <submittedName>
        <fullName evidence="2">ATPase</fullName>
    </submittedName>
</protein>
<proteinExistence type="predicted"/>
<feature type="domain" description="ATPase BadF/BadG/BcrA/BcrD type" evidence="1">
    <location>
        <begin position="6"/>
        <end position="242"/>
    </location>
</feature>
<evidence type="ECO:0000313" key="3">
    <source>
        <dbReference type="Proteomes" id="UP000315344"/>
    </source>
</evidence>
<evidence type="ECO:0000259" key="1">
    <source>
        <dbReference type="Pfam" id="PF01869"/>
    </source>
</evidence>
<dbReference type="Pfam" id="PF01869">
    <property type="entry name" value="BcrAD_BadFG"/>
    <property type="match status" value="1"/>
</dbReference>
<comment type="caution">
    <text evidence="2">The sequence shown here is derived from an EMBL/GenBank/DDBJ whole genome shotgun (WGS) entry which is preliminary data.</text>
</comment>
<evidence type="ECO:0000313" key="2">
    <source>
        <dbReference type="EMBL" id="TKW68599.1"/>
    </source>
</evidence>
<dbReference type="Gene3D" id="3.30.420.40">
    <property type="match status" value="2"/>
</dbReference>
<dbReference type="SUPFAM" id="SSF53067">
    <property type="entry name" value="Actin-like ATPase domain"/>
    <property type="match status" value="2"/>
</dbReference>
<dbReference type="PANTHER" id="PTHR43190:SF3">
    <property type="entry name" value="N-ACETYL-D-GLUCOSAMINE KINASE"/>
    <property type="match status" value="1"/>
</dbReference>
<reference evidence="2 3" key="1">
    <citation type="journal article" date="2017" name="Nat. Commun.">
        <title>In situ click chemistry generation of cyclooxygenase-2 inhibitors.</title>
        <authorList>
            <person name="Bhardwaj A."/>
            <person name="Kaur J."/>
            <person name="Wuest M."/>
            <person name="Wuest F."/>
        </authorList>
    </citation>
    <scope>NUCLEOTIDE SEQUENCE [LARGE SCALE GENOMIC DNA]</scope>
    <source>
        <strain evidence="2">S2_012_000_R3_94</strain>
    </source>
</reference>
<gene>
    <name evidence="2" type="ORF">DI616_00975</name>
</gene>
<sequence>MTLFMGLDGGGSGCRAVLADADGHVLGRGEGGPCNVMSDRDGAVASLKACAAQALGGRDPGQVTAVFGLAGVNTSGAADWLPPMLPFGRVRVVQDAETAAVGALGPQDGIVAAMGTGSVFIRKMDDRVATLGGWGPILGDEGSGNWLGRRFLADVLRAYDGLAVATPLTHATLKRYGGPSGIVAFARNASGADFAAEVRHILAARDDPAAERLLADAAQVVATSVSRLRGDAALDVVFTGGLGPLYAELLAGRWTILPPLGGPLDGALALARAHGSVTAVENP</sequence>
<accession>A0A533IAP3</accession>
<dbReference type="InterPro" id="IPR052519">
    <property type="entry name" value="Euk-type_GlcNAc_Kinase"/>
</dbReference>
<organism evidence="2 3">
    <name type="scientific">Paracoccus denitrificans</name>
    <dbReference type="NCBI Taxonomy" id="266"/>
    <lineage>
        <taxon>Bacteria</taxon>
        <taxon>Pseudomonadati</taxon>
        <taxon>Pseudomonadota</taxon>
        <taxon>Alphaproteobacteria</taxon>
        <taxon>Rhodobacterales</taxon>
        <taxon>Paracoccaceae</taxon>
        <taxon>Paracoccus</taxon>
    </lineage>
</organism>
<dbReference type="InterPro" id="IPR002731">
    <property type="entry name" value="ATPase_BadF"/>
</dbReference>
<dbReference type="CDD" id="cd24082">
    <property type="entry name" value="ASKHA_NBD_GspK-like"/>
    <property type="match status" value="1"/>
</dbReference>
<name>A0A533IAP3_PARDE</name>
<dbReference type="AlphaFoldDB" id="A0A533IAP3"/>
<dbReference type="PANTHER" id="PTHR43190">
    <property type="entry name" value="N-ACETYL-D-GLUCOSAMINE KINASE"/>
    <property type="match status" value="1"/>
</dbReference>
<dbReference type="Proteomes" id="UP000315344">
    <property type="component" value="Unassembled WGS sequence"/>
</dbReference>
<dbReference type="InterPro" id="IPR043129">
    <property type="entry name" value="ATPase_NBD"/>
</dbReference>